<dbReference type="PANTHER" id="PTHR39328:SF1">
    <property type="entry name" value="BLL2871 PROTEIN"/>
    <property type="match status" value="1"/>
</dbReference>
<gene>
    <name evidence="1" type="ORF">EV207_11064</name>
</gene>
<dbReference type="GO" id="GO:0016787">
    <property type="term" value="F:hydrolase activity"/>
    <property type="evidence" value="ECO:0007669"/>
    <property type="project" value="UniProtKB-KW"/>
</dbReference>
<evidence type="ECO:0000313" key="2">
    <source>
        <dbReference type="Proteomes" id="UP000295416"/>
    </source>
</evidence>
<keyword evidence="1" id="KW-0378">Hydrolase</keyword>
<reference evidence="1 2" key="1">
    <citation type="submission" date="2019-03" db="EMBL/GenBank/DDBJ databases">
        <title>Genomic Encyclopedia of Type Strains, Phase IV (KMG-IV): sequencing the most valuable type-strain genomes for metagenomic binning, comparative biology and taxonomic classification.</title>
        <authorList>
            <person name="Goeker M."/>
        </authorList>
    </citation>
    <scope>NUCLEOTIDE SEQUENCE [LARGE SCALE GENOMIC DNA]</scope>
    <source>
        <strain evidence="1 2">DSM 19377</strain>
    </source>
</reference>
<dbReference type="Pfam" id="PF06267">
    <property type="entry name" value="DUF1028"/>
    <property type="match status" value="1"/>
</dbReference>
<dbReference type="PANTHER" id="PTHR39328">
    <property type="entry name" value="BLL2871 PROTEIN"/>
    <property type="match status" value="1"/>
</dbReference>
<accession>A0A4R2P3Z9</accession>
<dbReference type="InterPro" id="IPR010430">
    <property type="entry name" value="DUF1028"/>
</dbReference>
<dbReference type="InterPro" id="IPR029055">
    <property type="entry name" value="Ntn_hydrolases_N"/>
</dbReference>
<dbReference type="SUPFAM" id="SSF56235">
    <property type="entry name" value="N-terminal nucleophile aminohydrolases (Ntn hydrolases)"/>
    <property type="match status" value="1"/>
</dbReference>
<dbReference type="Proteomes" id="UP000295416">
    <property type="component" value="Unassembled WGS sequence"/>
</dbReference>
<dbReference type="RefSeq" id="WP_132745804.1">
    <property type="nucleotide sequence ID" value="NZ_SLXK01000010.1"/>
</dbReference>
<dbReference type="Gene3D" id="3.60.20.10">
    <property type="entry name" value="Glutamine Phosphoribosylpyrophosphate, subunit 1, domain 1"/>
    <property type="match status" value="1"/>
</dbReference>
<name>A0A4R2P3Z9_9BACL</name>
<keyword evidence="2" id="KW-1185">Reference proteome</keyword>
<dbReference type="EMBL" id="SLXK01000010">
    <property type="protein sequence ID" value="TCP29443.1"/>
    <property type="molecule type" value="Genomic_DNA"/>
</dbReference>
<comment type="caution">
    <text evidence="1">The sequence shown here is derived from an EMBL/GenBank/DDBJ whole genome shotgun (WGS) entry which is preliminary data.</text>
</comment>
<dbReference type="OrthoDB" id="9790012at2"/>
<evidence type="ECO:0000313" key="1">
    <source>
        <dbReference type="EMBL" id="TCP29443.1"/>
    </source>
</evidence>
<proteinExistence type="predicted"/>
<sequence>MNVTSTFSVAGRCSSTGSLGAIVTSSSPAVGARCLSVKGKSGVILSQNVTDPRLASVGYSALEQGYDAKGAIRSMTNATPFPEYRQLAVVDGKGKSDVFTGEQALGVHGEYCSDNVVSIGNLLSDATIPEAMGEHFIDNGNLSLPERLISAIEVGFMMGGELDQEHSIGLIVYTYDNFPYVDLRIDYSDDPLRDLKQLWEIYGPQAEDYRVRALEPERAPSYNVKGDE</sequence>
<organism evidence="1 2">
    <name type="scientific">Scopulibacillus darangshiensis</name>
    <dbReference type="NCBI Taxonomy" id="442528"/>
    <lineage>
        <taxon>Bacteria</taxon>
        <taxon>Bacillati</taxon>
        <taxon>Bacillota</taxon>
        <taxon>Bacilli</taxon>
        <taxon>Bacillales</taxon>
        <taxon>Sporolactobacillaceae</taxon>
        <taxon>Scopulibacillus</taxon>
    </lineage>
</organism>
<protein>
    <submittedName>
        <fullName evidence="1">Putative Ntn-hydrolase superfamily protein</fullName>
    </submittedName>
</protein>
<dbReference type="AlphaFoldDB" id="A0A4R2P3Z9"/>